<sequence>MSNKECDLEVPIPNGKELRFRCGVRGCHASGKSYSMVTIYDHLARHYAHHTMSNDHFNFRCTKCGLYYYQYGLTISCACTECSDTENECVQLGTGYSRPVAHRHVDFYGYVKLHAVPVFDMKEANRTERSNLLSTPERAEEVESAIMRSPIEYNDGTRRTPLIDDEDEDYDNPQRVDNLPLLKPPVESSPHSSSEMRRGNEFGSTTASRPPCPPTPGPTPVPYPPPLLTFAGFSQLNFPCGVLPFTTMPNPQAPYADRSGSNTSTAQLNPASTSVRNPRERKGGTKFMETLPHMTPMKPGVLTPRRKRRSSRREDSDSN</sequence>
<dbReference type="OrthoDB" id="5909143at2759"/>
<protein>
    <submittedName>
        <fullName evidence="4">C2H2-type domain-containing protein</fullName>
    </submittedName>
</protein>
<dbReference type="EMBL" id="UYYA01000629">
    <property type="protein sequence ID" value="VDM54361.1"/>
    <property type="molecule type" value="Genomic_DNA"/>
</dbReference>
<proteinExistence type="predicted"/>
<evidence type="ECO:0000313" key="2">
    <source>
        <dbReference type="EMBL" id="VDM54361.1"/>
    </source>
</evidence>
<dbReference type="AlphaFoldDB" id="A0A0R3PF54"/>
<gene>
    <name evidence="2" type="ORF">ACOC_LOCUS2776</name>
</gene>
<feature type="region of interest" description="Disordered" evidence="1">
    <location>
        <begin position="147"/>
        <end position="223"/>
    </location>
</feature>
<feature type="compositionally biased region" description="Low complexity" evidence="1">
    <location>
        <begin position="184"/>
        <end position="193"/>
    </location>
</feature>
<name>A0A0R3PF54_ANGCS</name>
<feature type="compositionally biased region" description="Pro residues" evidence="1">
    <location>
        <begin position="210"/>
        <end position="223"/>
    </location>
</feature>
<accession>A0A0R3PF54</accession>
<dbReference type="STRING" id="334426.A0A0R3PF54"/>
<dbReference type="Proteomes" id="UP000267027">
    <property type="component" value="Unassembled WGS sequence"/>
</dbReference>
<reference evidence="4" key="1">
    <citation type="submission" date="2017-02" db="UniProtKB">
        <authorList>
            <consortium name="WormBaseParasite"/>
        </authorList>
    </citation>
    <scope>IDENTIFICATION</scope>
</reference>
<feature type="region of interest" description="Disordered" evidence="1">
    <location>
        <begin position="251"/>
        <end position="319"/>
    </location>
</feature>
<keyword evidence="3" id="KW-1185">Reference proteome</keyword>
<evidence type="ECO:0000313" key="4">
    <source>
        <dbReference type="WBParaSite" id="ACOC_0000277501-mRNA-1"/>
    </source>
</evidence>
<feature type="compositionally biased region" description="Polar residues" evidence="1">
    <location>
        <begin position="259"/>
        <end position="276"/>
    </location>
</feature>
<evidence type="ECO:0000256" key="1">
    <source>
        <dbReference type="SAM" id="MobiDB-lite"/>
    </source>
</evidence>
<dbReference type="WBParaSite" id="ACOC_0000277501-mRNA-1">
    <property type="protein sequence ID" value="ACOC_0000277501-mRNA-1"/>
    <property type="gene ID" value="ACOC_0000277501"/>
</dbReference>
<organism evidence="4">
    <name type="scientific">Angiostrongylus costaricensis</name>
    <name type="common">Nematode worm</name>
    <dbReference type="NCBI Taxonomy" id="334426"/>
    <lineage>
        <taxon>Eukaryota</taxon>
        <taxon>Metazoa</taxon>
        <taxon>Ecdysozoa</taxon>
        <taxon>Nematoda</taxon>
        <taxon>Chromadorea</taxon>
        <taxon>Rhabditida</taxon>
        <taxon>Rhabditina</taxon>
        <taxon>Rhabditomorpha</taxon>
        <taxon>Strongyloidea</taxon>
        <taxon>Metastrongylidae</taxon>
        <taxon>Angiostrongylus</taxon>
    </lineage>
</organism>
<evidence type="ECO:0000313" key="3">
    <source>
        <dbReference type="Proteomes" id="UP000267027"/>
    </source>
</evidence>
<reference evidence="2 3" key="2">
    <citation type="submission" date="2018-11" db="EMBL/GenBank/DDBJ databases">
        <authorList>
            <consortium name="Pathogen Informatics"/>
        </authorList>
    </citation>
    <scope>NUCLEOTIDE SEQUENCE [LARGE SCALE GENOMIC DNA]</scope>
    <source>
        <strain evidence="2 3">Costa Rica</strain>
    </source>
</reference>